<reference evidence="11 12" key="1">
    <citation type="submission" date="2021-02" db="EMBL/GenBank/DDBJ databases">
        <title>A novel species of genus Amphritea isolated from a fishpond in China.</title>
        <authorList>
            <person name="Lu H."/>
        </authorList>
    </citation>
    <scope>NUCLEOTIDE SEQUENCE [LARGE SCALE GENOMIC DNA]</scope>
    <source>
        <strain evidence="11 12">RP18W</strain>
    </source>
</reference>
<comment type="caution">
    <text evidence="11">The sequence shown here is derived from an EMBL/GenBank/DDBJ whole genome shotgun (WGS) entry which is preliminary data.</text>
</comment>
<dbReference type="Proteomes" id="UP000760472">
    <property type="component" value="Unassembled WGS sequence"/>
</dbReference>
<dbReference type="Pfam" id="PF02770">
    <property type="entry name" value="Acyl-CoA_dh_M"/>
    <property type="match status" value="1"/>
</dbReference>
<dbReference type="Gene3D" id="2.40.110.10">
    <property type="entry name" value="Butyryl-CoA Dehydrogenase, subunit A, domain 2"/>
    <property type="match status" value="1"/>
</dbReference>
<feature type="domain" description="Acyl-CoA dehydrogenase/oxidase N-terminal" evidence="9">
    <location>
        <begin position="43"/>
        <end position="157"/>
    </location>
</feature>
<dbReference type="RefSeq" id="WP_205214233.1">
    <property type="nucleotide sequence ID" value="NZ_JAFFZP010000036.1"/>
</dbReference>
<keyword evidence="5 6" id="KW-0560">Oxidoreductase</keyword>
<dbReference type="Gene3D" id="1.20.140.10">
    <property type="entry name" value="Butyryl-CoA Dehydrogenase, subunit A, domain 3"/>
    <property type="match status" value="1"/>
</dbReference>
<sequence>MANYVAPLKDMTFLLNHVADSRGFHQIEHFADFDPALVSAVFDEAAKFAGQVLSPLNQPGDIEGCHFNEGKVKTPAGWNDAYRQFCDNGWLGLALPEAYGGQSLPRFIAAAVHEMWLSANLSFVMFQALTQGAAEILLAAEDDRLKQRYLEKLVTGEWATCMSLTEPGAGSDLGNTRTRAVRQDDGTYLITGQKIYITYGEHDLTENIVHLVLAKTPDSPPGGKGVSLFIVPKYKVDESGQCGELNDVRCVSIEHKTGLHGSPTCSISYGDEGGAIGELVGEENRGLEYMFILMNEARLSTGQQGVAIGEMGYQRALEYSLERTQGRDALTGDTDVQIVRHPDVKRMLMGLRAQVTALRALSYQIASRLDLAEVESEDRAAHLRFVALMTPIFKAFSTESGNLMAGTTIQIFGGMGFVEETGVAQLMRDIRVTTIYEGTTGIQANDLVFRKVQGDQGEALNELIADIESDFASYTALEIAGSETEMLLQLIAVLKESTQFILQQGKEGRETQLCGAVNFLELMGIACCSWMMMRTAVAAYEQKQQSTDTIYLNNLIALSRFYFAHFTPKVLALHQTVISAATGIQDYQIEQ</sequence>
<name>A0ABS2WC29_9GAMM</name>
<dbReference type="Gene3D" id="1.10.540.10">
    <property type="entry name" value="Acyl-CoA dehydrogenase/oxidase, N-terminal domain"/>
    <property type="match status" value="1"/>
</dbReference>
<organism evidence="11 12">
    <name type="scientific">Amphritea pacifica</name>
    <dbReference type="NCBI Taxonomy" id="2811233"/>
    <lineage>
        <taxon>Bacteria</taxon>
        <taxon>Pseudomonadati</taxon>
        <taxon>Pseudomonadota</taxon>
        <taxon>Gammaproteobacteria</taxon>
        <taxon>Oceanospirillales</taxon>
        <taxon>Oceanospirillaceae</taxon>
        <taxon>Amphritea</taxon>
    </lineage>
</organism>
<keyword evidence="12" id="KW-1185">Reference proteome</keyword>
<dbReference type="Pfam" id="PF12806">
    <property type="entry name" value="Acyl-CoA_dh_C"/>
    <property type="match status" value="1"/>
</dbReference>
<evidence type="ECO:0000313" key="12">
    <source>
        <dbReference type="Proteomes" id="UP000760472"/>
    </source>
</evidence>
<dbReference type="InterPro" id="IPR009075">
    <property type="entry name" value="AcylCo_DH/oxidase_C"/>
</dbReference>
<evidence type="ECO:0000256" key="6">
    <source>
        <dbReference type="RuleBase" id="RU362125"/>
    </source>
</evidence>
<accession>A0ABS2WC29</accession>
<dbReference type="InterPro" id="IPR009100">
    <property type="entry name" value="AcylCoA_DH/oxidase_NM_dom_sf"/>
</dbReference>
<protein>
    <submittedName>
        <fullName evidence="11">Acyl-CoA dehydrogenase</fullName>
    </submittedName>
</protein>
<evidence type="ECO:0000259" key="10">
    <source>
        <dbReference type="Pfam" id="PF12806"/>
    </source>
</evidence>
<dbReference type="SUPFAM" id="SSF47203">
    <property type="entry name" value="Acyl-CoA dehydrogenase C-terminal domain-like"/>
    <property type="match status" value="1"/>
</dbReference>
<evidence type="ECO:0000256" key="3">
    <source>
        <dbReference type="ARBA" id="ARBA00022630"/>
    </source>
</evidence>
<comment type="cofactor">
    <cofactor evidence="1 6">
        <name>FAD</name>
        <dbReference type="ChEBI" id="CHEBI:57692"/>
    </cofactor>
</comment>
<evidence type="ECO:0000259" key="9">
    <source>
        <dbReference type="Pfam" id="PF02771"/>
    </source>
</evidence>
<dbReference type="PANTHER" id="PTHR42803">
    <property type="entry name" value="ACYL-COA DEHYDROGENASE"/>
    <property type="match status" value="1"/>
</dbReference>
<dbReference type="InterPro" id="IPR036250">
    <property type="entry name" value="AcylCo_DH-like_C"/>
</dbReference>
<gene>
    <name evidence="11" type="ORF">JW498_18005</name>
</gene>
<dbReference type="Pfam" id="PF02771">
    <property type="entry name" value="Acyl-CoA_dh_N"/>
    <property type="match status" value="1"/>
</dbReference>
<dbReference type="InterPro" id="IPR046373">
    <property type="entry name" value="Acyl-CoA_Oxase/DH_mid-dom_sf"/>
</dbReference>
<dbReference type="InterPro" id="IPR052166">
    <property type="entry name" value="Diverse_Acyl-CoA_DH"/>
</dbReference>
<dbReference type="InterPro" id="IPR037069">
    <property type="entry name" value="AcylCoA_DH/ox_N_sf"/>
</dbReference>
<keyword evidence="3 6" id="KW-0285">Flavoprotein</keyword>
<feature type="domain" description="Acetyl-CoA dehydrogenase-like C-terminal" evidence="10">
    <location>
        <begin position="480"/>
        <end position="582"/>
    </location>
</feature>
<dbReference type="InterPro" id="IPR025878">
    <property type="entry name" value="Acyl-CoA_dh-like_C_dom"/>
</dbReference>
<keyword evidence="4 6" id="KW-0274">FAD</keyword>
<comment type="similarity">
    <text evidence="2 6">Belongs to the acyl-CoA dehydrogenase family.</text>
</comment>
<evidence type="ECO:0000256" key="4">
    <source>
        <dbReference type="ARBA" id="ARBA00022827"/>
    </source>
</evidence>
<evidence type="ECO:0000256" key="5">
    <source>
        <dbReference type="ARBA" id="ARBA00023002"/>
    </source>
</evidence>
<feature type="domain" description="Acyl-CoA dehydrogenase/oxidase C-terminal" evidence="7">
    <location>
        <begin position="284"/>
        <end position="447"/>
    </location>
</feature>
<evidence type="ECO:0000256" key="2">
    <source>
        <dbReference type="ARBA" id="ARBA00009347"/>
    </source>
</evidence>
<dbReference type="PANTHER" id="PTHR42803:SF1">
    <property type="entry name" value="BROAD-SPECIFICITY LINEAR ACYL-COA DEHYDROGENASE FADE5"/>
    <property type="match status" value="1"/>
</dbReference>
<dbReference type="SUPFAM" id="SSF56645">
    <property type="entry name" value="Acyl-CoA dehydrogenase NM domain-like"/>
    <property type="match status" value="1"/>
</dbReference>
<evidence type="ECO:0000259" key="7">
    <source>
        <dbReference type="Pfam" id="PF00441"/>
    </source>
</evidence>
<evidence type="ECO:0000313" key="11">
    <source>
        <dbReference type="EMBL" id="MBN0989268.1"/>
    </source>
</evidence>
<feature type="domain" description="Acyl-CoA oxidase/dehydrogenase middle" evidence="8">
    <location>
        <begin position="161"/>
        <end position="269"/>
    </location>
</feature>
<evidence type="ECO:0000259" key="8">
    <source>
        <dbReference type="Pfam" id="PF02770"/>
    </source>
</evidence>
<dbReference type="EMBL" id="JAFFZP010000036">
    <property type="protein sequence ID" value="MBN0989268.1"/>
    <property type="molecule type" value="Genomic_DNA"/>
</dbReference>
<dbReference type="InterPro" id="IPR006091">
    <property type="entry name" value="Acyl-CoA_Oxase/DH_mid-dom"/>
</dbReference>
<proteinExistence type="inferred from homology"/>
<evidence type="ECO:0000256" key="1">
    <source>
        <dbReference type="ARBA" id="ARBA00001974"/>
    </source>
</evidence>
<dbReference type="InterPro" id="IPR013786">
    <property type="entry name" value="AcylCoA_DH/ox_N"/>
</dbReference>
<dbReference type="Pfam" id="PF00441">
    <property type="entry name" value="Acyl-CoA_dh_1"/>
    <property type="match status" value="1"/>
</dbReference>